<gene>
    <name evidence="4" type="ORF">RIF23_18980</name>
</gene>
<dbReference type="Gene3D" id="3.10.580.10">
    <property type="entry name" value="CBS-domain"/>
    <property type="match status" value="1"/>
</dbReference>
<dbReference type="InterPro" id="IPR017080">
    <property type="entry name" value="UCP036990_CBS_BON"/>
</dbReference>
<dbReference type="PROSITE" id="PS51371">
    <property type="entry name" value="CBS"/>
    <property type="match status" value="2"/>
</dbReference>
<dbReference type="InterPro" id="IPR000644">
    <property type="entry name" value="CBS_dom"/>
</dbReference>
<dbReference type="PANTHER" id="PTHR43080:SF29">
    <property type="entry name" value="OS02G0818000 PROTEIN"/>
    <property type="match status" value="1"/>
</dbReference>
<dbReference type="EMBL" id="JAVLVT010000010">
    <property type="protein sequence ID" value="MDS1272376.1"/>
    <property type="molecule type" value="Genomic_DNA"/>
</dbReference>
<sequence>MSATVRDLMSTKVASIAPTTSFKDIARMMLSAEVTALPVVADGSVVGIVTETDLLHKEEFKREGSQEDYEPPLRTRIRRVLGGSGSGRRKAAAVDARGLMNREVITVLAGDSAISAVRAMERRDVKQLPVVDESGALVGMVSRRDLLRIFARPDEDIARDIGIALAQTPRWLNAGALTFAVQDGIATLEGTLEQHSSVVLVNQMVHGVDGVVGVSSNITWEVDDLLPPRARVR</sequence>
<feature type="domain" description="CBS" evidence="3">
    <location>
        <begin position="100"/>
        <end position="157"/>
    </location>
</feature>
<keyword evidence="1 2" id="KW-0129">CBS domain</keyword>
<accession>A0ABU2HAR9</accession>
<dbReference type="PIRSF" id="PIRSF036990">
    <property type="entry name" value="UCP036990_CBS_BON"/>
    <property type="match status" value="1"/>
</dbReference>
<dbReference type="Pfam" id="PF00571">
    <property type="entry name" value="CBS"/>
    <property type="match status" value="2"/>
</dbReference>
<dbReference type="CDD" id="cd04586">
    <property type="entry name" value="CBS_pair_BON_assoc"/>
    <property type="match status" value="1"/>
</dbReference>
<dbReference type="Gene3D" id="3.30.1340.30">
    <property type="match status" value="1"/>
</dbReference>
<proteinExistence type="predicted"/>
<dbReference type="Pfam" id="PF04972">
    <property type="entry name" value="BON"/>
    <property type="match status" value="1"/>
</dbReference>
<dbReference type="PANTHER" id="PTHR43080">
    <property type="entry name" value="CBS DOMAIN-CONTAINING PROTEIN CBSX3, MITOCHONDRIAL"/>
    <property type="match status" value="1"/>
</dbReference>
<evidence type="ECO:0000313" key="5">
    <source>
        <dbReference type="Proteomes" id="UP001250214"/>
    </source>
</evidence>
<keyword evidence="5" id="KW-1185">Reference proteome</keyword>
<dbReference type="InterPro" id="IPR007055">
    <property type="entry name" value="BON_dom"/>
</dbReference>
<protein>
    <submittedName>
        <fullName evidence="4">CBS domain-containing protein</fullName>
    </submittedName>
</protein>
<evidence type="ECO:0000259" key="3">
    <source>
        <dbReference type="PROSITE" id="PS51371"/>
    </source>
</evidence>
<reference evidence="5" key="1">
    <citation type="submission" date="2023-07" db="EMBL/GenBank/DDBJ databases">
        <title>Novel species in the genus Lipingzhangella isolated from Sambhar Salt Lake.</title>
        <authorList>
            <person name="Jiya N."/>
            <person name="Kajale S."/>
            <person name="Sharma A."/>
        </authorList>
    </citation>
    <scope>NUCLEOTIDE SEQUENCE [LARGE SCALE GENOMIC DNA]</scope>
    <source>
        <strain evidence="5">LS1_29</strain>
    </source>
</reference>
<evidence type="ECO:0000256" key="2">
    <source>
        <dbReference type="PROSITE-ProRule" id="PRU00703"/>
    </source>
</evidence>
<evidence type="ECO:0000313" key="4">
    <source>
        <dbReference type="EMBL" id="MDS1272376.1"/>
    </source>
</evidence>
<dbReference type="SMART" id="SM00116">
    <property type="entry name" value="CBS"/>
    <property type="match status" value="2"/>
</dbReference>
<dbReference type="InterPro" id="IPR046342">
    <property type="entry name" value="CBS_dom_sf"/>
</dbReference>
<evidence type="ECO:0000256" key="1">
    <source>
        <dbReference type="ARBA" id="ARBA00023122"/>
    </source>
</evidence>
<dbReference type="InterPro" id="IPR051257">
    <property type="entry name" value="Diverse_CBS-Domain"/>
</dbReference>
<organism evidence="4 5">
    <name type="scientific">Lipingzhangella rawalii</name>
    <dbReference type="NCBI Taxonomy" id="2055835"/>
    <lineage>
        <taxon>Bacteria</taxon>
        <taxon>Bacillati</taxon>
        <taxon>Actinomycetota</taxon>
        <taxon>Actinomycetes</taxon>
        <taxon>Streptosporangiales</taxon>
        <taxon>Nocardiopsidaceae</taxon>
        <taxon>Lipingzhangella</taxon>
    </lineage>
</organism>
<feature type="domain" description="CBS" evidence="3">
    <location>
        <begin position="9"/>
        <end position="67"/>
    </location>
</feature>
<dbReference type="SUPFAM" id="SSF54631">
    <property type="entry name" value="CBS-domain pair"/>
    <property type="match status" value="1"/>
</dbReference>
<comment type="caution">
    <text evidence="4">The sequence shown here is derived from an EMBL/GenBank/DDBJ whole genome shotgun (WGS) entry which is preliminary data.</text>
</comment>
<dbReference type="RefSeq" id="WP_310913943.1">
    <property type="nucleotide sequence ID" value="NZ_JAVLVT010000010.1"/>
</dbReference>
<dbReference type="Proteomes" id="UP001250214">
    <property type="component" value="Unassembled WGS sequence"/>
</dbReference>
<name>A0ABU2HAR9_9ACTN</name>